<dbReference type="AlphaFoldDB" id="A0A3P7RI24"/>
<dbReference type="Pfam" id="PF25040">
    <property type="entry name" value="BLTP1_C"/>
    <property type="match status" value="1"/>
</dbReference>
<evidence type="ECO:0000259" key="1">
    <source>
        <dbReference type="Pfam" id="PF25040"/>
    </source>
</evidence>
<gene>
    <name evidence="2" type="ORF">DILT_LOCUS18214</name>
</gene>
<evidence type="ECO:0000313" key="2">
    <source>
        <dbReference type="EMBL" id="VDN40329.1"/>
    </source>
</evidence>
<dbReference type="EMBL" id="UYRU01098319">
    <property type="protein sequence ID" value="VDN40329.1"/>
    <property type="molecule type" value="Genomic_DNA"/>
</dbReference>
<name>A0A3P7RI24_DIBLA</name>
<reference evidence="2 3" key="1">
    <citation type="submission" date="2018-11" db="EMBL/GenBank/DDBJ databases">
        <authorList>
            <consortium name="Pathogen Informatics"/>
        </authorList>
    </citation>
    <scope>NUCLEOTIDE SEQUENCE [LARGE SCALE GENOMIC DNA]</scope>
</reference>
<organism evidence="2 3">
    <name type="scientific">Dibothriocephalus latus</name>
    <name type="common">Fish tapeworm</name>
    <name type="synonym">Diphyllobothrium latum</name>
    <dbReference type="NCBI Taxonomy" id="60516"/>
    <lineage>
        <taxon>Eukaryota</taxon>
        <taxon>Metazoa</taxon>
        <taxon>Spiralia</taxon>
        <taxon>Lophotrochozoa</taxon>
        <taxon>Platyhelminthes</taxon>
        <taxon>Cestoda</taxon>
        <taxon>Eucestoda</taxon>
        <taxon>Diphyllobothriidea</taxon>
        <taxon>Diphyllobothriidae</taxon>
        <taxon>Dibothriocephalus</taxon>
    </lineage>
</organism>
<dbReference type="OrthoDB" id="10051416at2759"/>
<accession>A0A3P7RI24</accession>
<sequence>MVSLRRPIIWIKPSAFDRGILIWMVYTREFAKWNEQMRKLNTMVSIPLAFRCFAYFFSASFDT</sequence>
<protein>
    <recommendedName>
        <fullName evidence="1">Bridge-like lipid transfer protein family member 1 C-terminal domain-containing protein</fullName>
    </recommendedName>
</protein>
<keyword evidence="3" id="KW-1185">Reference proteome</keyword>
<feature type="domain" description="Bridge-like lipid transfer protein family member 1 C-terminal" evidence="1">
    <location>
        <begin position="2"/>
        <end position="44"/>
    </location>
</feature>
<proteinExistence type="predicted"/>
<dbReference type="Proteomes" id="UP000281553">
    <property type="component" value="Unassembled WGS sequence"/>
</dbReference>
<dbReference type="InterPro" id="IPR056742">
    <property type="entry name" value="BLTP1_C"/>
</dbReference>
<evidence type="ECO:0000313" key="3">
    <source>
        <dbReference type="Proteomes" id="UP000281553"/>
    </source>
</evidence>